<dbReference type="PANTHER" id="PTHR43335:SF11">
    <property type="entry name" value="ABC TRANSPORTER RELATED"/>
    <property type="match status" value="1"/>
</dbReference>
<sequence>MIKVENLTKHYGHHIAVQNVSFTLEKNTKTALIGPNGAGKTTILSMLTQLTTATSGRCWLPPPKEIGFLPQYPKFYSWLNAEEYLMMVAQLSGLTKKQAILASAKVIEVVDLIKDSKRKIEGYSGGMKQRLGIAQALIHQPTLLLLDEPVSALDPIGRRDVMNIIHNLQDTTVLYATHILHDAEQVTDNVLFIQDGQIKEQGSLQEVKQKYGGKQLEVVFYTVQDAMQFAAQMPSKVEGERVLLSATRYTMHQLLAIAAPHSEKIKRLGWKEPSLEDIFLEVGK</sequence>
<dbReference type="Pfam" id="PF13732">
    <property type="entry name" value="DrrA1-3_C"/>
    <property type="match status" value="1"/>
</dbReference>
<dbReference type="Pfam" id="PF00005">
    <property type="entry name" value="ABC_tran"/>
    <property type="match status" value="1"/>
</dbReference>
<dbReference type="PANTHER" id="PTHR43335">
    <property type="entry name" value="ABC TRANSPORTER, ATP-BINDING PROTEIN"/>
    <property type="match status" value="1"/>
</dbReference>
<name>A0A917D668_9BACI</name>
<dbReference type="EMBL" id="BMJT01000001">
    <property type="protein sequence ID" value="GGG10381.1"/>
    <property type="molecule type" value="Genomic_DNA"/>
</dbReference>
<proteinExistence type="inferred from homology"/>
<reference evidence="6" key="1">
    <citation type="journal article" date="2014" name="Int. J. Syst. Evol. Microbiol.">
        <title>Complete genome sequence of Corynebacterium casei LMG S-19264T (=DSM 44701T), isolated from a smear-ripened cheese.</title>
        <authorList>
            <consortium name="US DOE Joint Genome Institute (JGI-PGF)"/>
            <person name="Walter F."/>
            <person name="Albersmeier A."/>
            <person name="Kalinowski J."/>
            <person name="Ruckert C."/>
        </authorList>
    </citation>
    <scope>NUCLEOTIDE SEQUENCE</scope>
    <source>
        <strain evidence="6">CGMCC 1.15760</strain>
    </source>
</reference>
<dbReference type="InterPro" id="IPR003439">
    <property type="entry name" value="ABC_transporter-like_ATP-bd"/>
</dbReference>
<gene>
    <name evidence="6" type="primary">yxlF</name>
    <name evidence="6" type="ORF">GCM10007425_00890</name>
</gene>
<feature type="domain" description="ABC transporter" evidence="5">
    <location>
        <begin position="2"/>
        <end position="220"/>
    </location>
</feature>
<dbReference type="SUPFAM" id="SSF52540">
    <property type="entry name" value="P-loop containing nucleoside triphosphate hydrolases"/>
    <property type="match status" value="1"/>
</dbReference>
<keyword evidence="3" id="KW-0547">Nucleotide-binding</keyword>
<evidence type="ECO:0000256" key="3">
    <source>
        <dbReference type="ARBA" id="ARBA00022741"/>
    </source>
</evidence>
<dbReference type="AlphaFoldDB" id="A0A917D668"/>
<evidence type="ECO:0000313" key="7">
    <source>
        <dbReference type="Proteomes" id="UP000616608"/>
    </source>
</evidence>
<dbReference type="PROSITE" id="PS50893">
    <property type="entry name" value="ABC_TRANSPORTER_2"/>
    <property type="match status" value="1"/>
</dbReference>
<protein>
    <submittedName>
        <fullName evidence="6">ABC transporter ATP-binding protein YxlF</fullName>
    </submittedName>
</protein>
<comment type="caution">
    <text evidence="6">The sequence shown here is derived from an EMBL/GenBank/DDBJ whole genome shotgun (WGS) entry which is preliminary data.</text>
</comment>
<dbReference type="PROSITE" id="PS00211">
    <property type="entry name" value="ABC_TRANSPORTER_1"/>
    <property type="match status" value="1"/>
</dbReference>
<evidence type="ECO:0000313" key="6">
    <source>
        <dbReference type="EMBL" id="GGG10381.1"/>
    </source>
</evidence>
<keyword evidence="7" id="KW-1185">Reference proteome</keyword>
<comment type="similarity">
    <text evidence="1">Belongs to the ABC transporter superfamily.</text>
</comment>
<dbReference type="GO" id="GO:0016887">
    <property type="term" value="F:ATP hydrolysis activity"/>
    <property type="evidence" value="ECO:0007669"/>
    <property type="project" value="InterPro"/>
</dbReference>
<keyword evidence="2" id="KW-0813">Transport</keyword>
<evidence type="ECO:0000256" key="1">
    <source>
        <dbReference type="ARBA" id="ARBA00005417"/>
    </source>
</evidence>
<dbReference type="RefSeq" id="WP_229704122.1">
    <property type="nucleotide sequence ID" value="NZ_BMJT01000001.1"/>
</dbReference>
<dbReference type="InterPro" id="IPR003593">
    <property type="entry name" value="AAA+_ATPase"/>
</dbReference>
<keyword evidence="4 6" id="KW-0067">ATP-binding</keyword>
<evidence type="ECO:0000256" key="2">
    <source>
        <dbReference type="ARBA" id="ARBA00022448"/>
    </source>
</evidence>
<dbReference type="GO" id="GO:0005524">
    <property type="term" value="F:ATP binding"/>
    <property type="evidence" value="ECO:0007669"/>
    <property type="project" value="UniProtKB-KW"/>
</dbReference>
<dbReference type="InterPro" id="IPR027417">
    <property type="entry name" value="P-loop_NTPase"/>
</dbReference>
<organism evidence="6 7">
    <name type="scientific">Lysinibacillus alkalisoli</name>
    <dbReference type="NCBI Taxonomy" id="1911548"/>
    <lineage>
        <taxon>Bacteria</taxon>
        <taxon>Bacillati</taxon>
        <taxon>Bacillota</taxon>
        <taxon>Bacilli</taxon>
        <taxon>Bacillales</taxon>
        <taxon>Bacillaceae</taxon>
        <taxon>Lysinibacillus</taxon>
    </lineage>
</organism>
<reference evidence="6" key="2">
    <citation type="submission" date="2020-09" db="EMBL/GenBank/DDBJ databases">
        <authorList>
            <person name="Sun Q."/>
            <person name="Zhou Y."/>
        </authorList>
    </citation>
    <scope>NUCLEOTIDE SEQUENCE</scope>
    <source>
        <strain evidence="6">CGMCC 1.15760</strain>
    </source>
</reference>
<dbReference type="Proteomes" id="UP000616608">
    <property type="component" value="Unassembled WGS sequence"/>
</dbReference>
<dbReference type="InterPro" id="IPR025302">
    <property type="entry name" value="DrrA1/2-like_C"/>
</dbReference>
<dbReference type="SMART" id="SM00382">
    <property type="entry name" value="AAA"/>
    <property type="match status" value="1"/>
</dbReference>
<dbReference type="InterPro" id="IPR017871">
    <property type="entry name" value="ABC_transporter-like_CS"/>
</dbReference>
<dbReference type="CDD" id="cd03230">
    <property type="entry name" value="ABC_DR_subfamily_A"/>
    <property type="match status" value="1"/>
</dbReference>
<evidence type="ECO:0000259" key="5">
    <source>
        <dbReference type="PROSITE" id="PS50893"/>
    </source>
</evidence>
<accession>A0A917D668</accession>
<evidence type="ECO:0000256" key="4">
    <source>
        <dbReference type="ARBA" id="ARBA00022840"/>
    </source>
</evidence>
<dbReference type="Gene3D" id="3.40.50.300">
    <property type="entry name" value="P-loop containing nucleotide triphosphate hydrolases"/>
    <property type="match status" value="1"/>
</dbReference>